<keyword evidence="5 6" id="KW-0472">Membrane</keyword>
<name>A0AAD7SAI6_9TELE</name>
<dbReference type="Pfam" id="PF07114">
    <property type="entry name" value="TMEM126"/>
    <property type="match status" value="1"/>
</dbReference>
<protein>
    <recommendedName>
        <fullName evidence="9">Transmembrane protein 126A</fullName>
    </recommendedName>
</protein>
<evidence type="ECO:0000256" key="3">
    <source>
        <dbReference type="ARBA" id="ARBA00022989"/>
    </source>
</evidence>
<evidence type="ECO:0000256" key="5">
    <source>
        <dbReference type="ARBA" id="ARBA00023136"/>
    </source>
</evidence>
<feature type="transmembrane region" description="Helical" evidence="6">
    <location>
        <begin position="174"/>
        <end position="193"/>
    </location>
</feature>
<keyword evidence="2 6" id="KW-0812">Transmembrane</keyword>
<dbReference type="AlphaFoldDB" id="A0AAD7SAI6"/>
<feature type="transmembrane region" description="Helical" evidence="6">
    <location>
        <begin position="83"/>
        <end position="102"/>
    </location>
</feature>
<dbReference type="PANTHER" id="PTHR16296:SF2">
    <property type="entry name" value="TRANSMEMBRANE PROTEIN 126A"/>
    <property type="match status" value="1"/>
</dbReference>
<evidence type="ECO:0000313" key="7">
    <source>
        <dbReference type="EMBL" id="KAJ8399031.1"/>
    </source>
</evidence>
<keyword evidence="4" id="KW-0496">Mitochondrion</keyword>
<accession>A0AAD7SAI6</accession>
<organism evidence="7 8">
    <name type="scientific">Aldrovandia affinis</name>
    <dbReference type="NCBI Taxonomy" id="143900"/>
    <lineage>
        <taxon>Eukaryota</taxon>
        <taxon>Metazoa</taxon>
        <taxon>Chordata</taxon>
        <taxon>Craniata</taxon>
        <taxon>Vertebrata</taxon>
        <taxon>Euteleostomi</taxon>
        <taxon>Actinopterygii</taxon>
        <taxon>Neopterygii</taxon>
        <taxon>Teleostei</taxon>
        <taxon>Notacanthiformes</taxon>
        <taxon>Halosauridae</taxon>
        <taxon>Aldrovandia</taxon>
    </lineage>
</organism>
<comment type="caution">
    <text evidence="7">The sequence shown here is derived from an EMBL/GenBank/DDBJ whole genome shotgun (WGS) entry which is preliminary data.</text>
</comment>
<dbReference type="GO" id="GO:0032981">
    <property type="term" value="P:mitochondrial respiratory chain complex I assembly"/>
    <property type="evidence" value="ECO:0007669"/>
    <property type="project" value="TreeGrafter"/>
</dbReference>
<proteinExistence type="predicted"/>
<feature type="transmembrane region" description="Helical" evidence="6">
    <location>
        <begin position="122"/>
        <end position="142"/>
    </location>
</feature>
<feature type="transmembrane region" description="Helical" evidence="6">
    <location>
        <begin position="56"/>
        <end position="77"/>
    </location>
</feature>
<dbReference type="GO" id="GO:0031966">
    <property type="term" value="C:mitochondrial membrane"/>
    <property type="evidence" value="ECO:0007669"/>
    <property type="project" value="UniProtKB-SubCell"/>
</dbReference>
<keyword evidence="8" id="KW-1185">Reference proteome</keyword>
<keyword evidence="3 6" id="KW-1133">Transmembrane helix</keyword>
<reference evidence="7" key="1">
    <citation type="journal article" date="2023" name="Science">
        <title>Genome structures resolve the early diversification of teleost fishes.</title>
        <authorList>
            <person name="Parey E."/>
            <person name="Louis A."/>
            <person name="Montfort J."/>
            <person name="Bouchez O."/>
            <person name="Roques C."/>
            <person name="Iampietro C."/>
            <person name="Lluch J."/>
            <person name="Castinel A."/>
            <person name="Donnadieu C."/>
            <person name="Desvignes T."/>
            <person name="Floi Bucao C."/>
            <person name="Jouanno E."/>
            <person name="Wen M."/>
            <person name="Mejri S."/>
            <person name="Dirks R."/>
            <person name="Jansen H."/>
            <person name="Henkel C."/>
            <person name="Chen W.J."/>
            <person name="Zahm M."/>
            <person name="Cabau C."/>
            <person name="Klopp C."/>
            <person name="Thompson A.W."/>
            <person name="Robinson-Rechavi M."/>
            <person name="Braasch I."/>
            <person name="Lecointre G."/>
            <person name="Bobe J."/>
            <person name="Postlethwait J.H."/>
            <person name="Berthelot C."/>
            <person name="Roest Crollius H."/>
            <person name="Guiguen Y."/>
        </authorList>
    </citation>
    <scope>NUCLEOTIDE SEQUENCE</scope>
    <source>
        <strain evidence="7">NC1722</strain>
    </source>
</reference>
<evidence type="ECO:0000256" key="6">
    <source>
        <dbReference type="SAM" id="Phobius"/>
    </source>
</evidence>
<evidence type="ECO:0000313" key="8">
    <source>
        <dbReference type="Proteomes" id="UP001221898"/>
    </source>
</evidence>
<evidence type="ECO:0000256" key="4">
    <source>
        <dbReference type="ARBA" id="ARBA00023128"/>
    </source>
</evidence>
<dbReference type="InterPro" id="IPR009801">
    <property type="entry name" value="TMEM126"/>
</dbReference>
<gene>
    <name evidence="7" type="ORF">AAFF_G00416980</name>
</gene>
<evidence type="ECO:0008006" key="9">
    <source>
        <dbReference type="Google" id="ProtNLM"/>
    </source>
</evidence>
<dbReference type="EMBL" id="JAINUG010000086">
    <property type="protein sequence ID" value="KAJ8399031.1"/>
    <property type="molecule type" value="Genomic_DNA"/>
</dbReference>
<comment type="subcellular location">
    <subcellularLocation>
        <location evidence="1">Mitochondrion membrane</location>
        <topology evidence="1">Multi-pass membrane protein</topology>
    </subcellularLocation>
</comment>
<dbReference type="Proteomes" id="UP001221898">
    <property type="component" value="Unassembled WGS sequence"/>
</dbReference>
<sequence>MSHRTRCRGSNLIISVEYPASDMGTMPPKSVIRELLLLKFERLPDNDKKSFTYGPAYLGGGAAVIGLIANGLFRGVLNVTQGLFTSSLPMAVLPFLTTVALYNGAVSQPLMSGELNCPTCALIRGGLVGALAGGMYPIILALPVNAGLATRYNTSPMPEKGNVLRYWITITQPILRRMNIALLLQALFGIYMGSRHHGIYVKMLDLPASDSEELKD</sequence>
<dbReference type="PANTHER" id="PTHR16296">
    <property type="entry name" value="UNCHARACTERIZED HYPOTHALAMUS PROTEIN HT007"/>
    <property type="match status" value="1"/>
</dbReference>
<evidence type="ECO:0000256" key="1">
    <source>
        <dbReference type="ARBA" id="ARBA00004225"/>
    </source>
</evidence>
<evidence type="ECO:0000256" key="2">
    <source>
        <dbReference type="ARBA" id="ARBA00022692"/>
    </source>
</evidence>